<dbReference type="STRING" id="1351755.CCH01_13490"/>
<protein>
    <submittedName>
        <fullName evidence="2">Uncharacterized protein</fullName>
    </submittedName>
</protein>
<dbReference type="RefSeq" id="WP_079481357.1">
    <property type="nucleotide sequence ID" value="NZ_CBML010000006.1"/>
</dbReference>
<proteinExistence type="predicted"/>
<keyword evidence="3" id="KW-1185">Reference proteome</keyword>
<name>A0A1U6JCC7_9CLOT</name>
<dbReference type="Proteomes" id="UP000190476">
    <property type="component" value="Chromosome I"/>
</dbReference>
<evidence type="ECO:0000313" key="2">
    <source>
        <dbReference type="EMBL" id="SLK17956.1"/>
    </source>
</evidence>
<feature type="signal peptide" evidence="1">
    <location>
        <begin position="1"/>
        <end position="26"/>
    </location>
</feature>
<sequence>MKKRLLTSLVLTTMVIGSTNSLNVMAMECKPNSLRVSGEISVPKTAGNFDEFWTPENEGFLTSDGKEKIHSFREKVEKGERLSEHEKHEIKELKAEVIKTKLGEQKFNELQKLIEKREGSTDLTLEERARLYELDKEATGK</sequence>
<dbReference type="OrthoDB" id="1916098at2"/>
<organism evidence="2 3">
    <name type="scientific">Clostridium chauvoei JF4335</name>
    <dbReference type="NCBI Taxonomy" id="1351755"/>
    <lineage>
        <taxon>Bacteria</taxon>
        <taxon>Bacillati</taxon>
        <taxon>Bacillota</taxon>
        <taxon>Clostridia</taxon>
        <taxon>Eubacteriales</taxon>
        <taxon>Clostridiaceae</taxon>
        <taxon>Clostridium</taxon>
    </lineage>
</organism>
<keyword evidence="1" id="KW-0732">Signal</keyword>
<gene>
    <name evidence="2" type="ORF">CCH01_13490</name>
</gene>
<reference evidence="3" key="1">
    <citation type="submission" date="2017-03" db="EMBL/GenBank/DDBJ databases">
        <authorList>
            <person name="Falquet L."/>
            <person name="Falquet L."/>
        </authorList>
    </citation>
    <scope>NUCLEOTIDE SEQUENCE [LARGE SCALE GENOMIC DNA]</scope>
</reference>
<evidence type="ECO:0000256" key="1">
    <source>
        <dbReference type="SAM" id="SignalP"/>
    </source>
</evidence>
<dbReference type="EMBL" id="LT799839">
    <property type="protein sequence ID" value="SLK17956.1"/>
    <property type="molecule type" value="Genomic_DNA"/>
</dbReference>
<dbReference type="GeneID" id="66301682"/>
<feature type="chain" id="PRO_5012662526" evidence="1">
    <location>
        <begin position="27"/>
        <end position="141"/>
    </location>
</feature>
<evidence type="ECO:0000313" key="3">
    <source>
        <dbReference type="Proteomes" id="UP000190476"/>
    </source>
</evidence>
<accession>A0A1U6JCC7</accession>
<dbReference type="AlphaFoldDB" id="A0A1U6JCC7"/>